<name>A0A5S5CT34_9SPHI</name>
<dbReference type="Proteomes" id="UP000325105">
    <property type="component" value="Unassembled WGS sequence"/>
</dbReference>
<comment type="caution">
    <text evidence="1">The sequence shown here is derived from an EMBL/GenBank/DDBJ whole genome shotgun (WGS) entry which is preliminary data.</text>
</comment>
<dbReference type="AlphaFoldDB" id="A0A5S5CT34"/>
<reference evidence="1 2" key="1">
    <citation type="submission" date="2019-07" db="EMBL/GenBank/DDBJ databases">
        <title>Genomic Encyclopedia of Archaeal and Bacterial Type Strains, Phase II (KMG-II): from individual species to whole genera.</title>
        <authorList>
            <person name="Goeker M."/>
        </authorList>
    </citation>
    <scope>NUCLEOTIDE SEQUENCE [LARGE SCALE GENOMIC DNA]</scope>
    <source>
        <strain evidence="1 2">DSM 18850</strain>
    </source>
</reference>
<dbReference type="EMBL" id="VNHX01000042">
    <property type="protein sequence ID" value="TYP86967.1"/>
    <property type="molecule type" value="Genomic_DNA"/>
</dbReference>
<proteinExistence type="predicted"/>
<sequence>MLNLNCIDELVTLGLFFNGDEAIRFIRGTYVSVTFMSSLHSVFIPCVV</sequence>
<evidence type="ECO:0000313" key="1">
    <source>
        <dbReference type="EMBL" id="TYP86967.1"/>
    </source>
</evidence>
<gene>
    <name evidence="1" type="ORF">BC792_1428</name>
</gene>
<evidence type="ECO:0000313" key="2">
    <source>
        <dbReference type="Proteomes" id="UP000325105"/>
    </source>
</evidence>
<organism evidence="1 2">
    <name type="scientific">Sphingobacterium allocomposti</name>
    <dbReference type="NCBI Taxonomy" id="415956"/>
    <lineage>
        <taxon>Bacteria</taxon>
        <taxon>Pseudomonadati</taxon>
        <taxon>Bacteroidota</taxon>
        <taxon>Sphingobacteriia</taxon>
        <taxon>Sphingobacteriales</taxon>
        <taxon>Sphingobacteriaceae</taxon>
        <taxon>Sphingobacterium</taxon>
    </lineage>
</organism>
<protein>
    <submittedName>
        <fullName evidence="1">Uncharacterized protein</fullName>
    </submittedName>
</protein>
<accession>A0A5S5CT34</accession>
<keyword evidence="2" id="KW-1185">Reference proteome</keyword>